<feature type="transmembrane region" description="Helical" evidence="7">
    <location>
        <begin position="801"/>
        <end position="823"/>
    </location>
</feature>
<dbReference type="GO" id="GO:0016036">
    <property type="term" value="P:cellular response to phosphate starvation"/>
    <property type="evidence" value="ECO:0007669"/>
    <property type="project" value="TreeGrafter"/>
</dbReference>
<feature type="transmembrane region" description="Helical" evidence="7">
    <location>
        <begin position="486"/>
        <end position="507"/>
    </location>
</feature>
<feature type="transmembrane region" description="Helical" evidence="7">
    <location>
        <begin position="569"/>
        <end position="591"/>
    </location>
</feature>
<feature type="region of interest" description="Disordered" evidence="6">
    <location>
        <begin position="54"/>
        <end position="214"/>
    </location>
</feature>
<dbReference type="CDD" id="cd14475">
    <property type="entry name" value="SPX_SYG1_like"/>
    <property type="match status" value="1"/>
</dbReference>
<dbReference type="Pfam" id="PF03105">
    <property type="entry name" value="SPX"/>
    <property type="match status" value="1"/>
</dbReference>
<feature type="domain" description="EXS" evidence="8">
    <location>
        <begin position="681"/>
        <end position="884"/>
    </location>
</feature>
<keyword evidence="4 7" id="KW-1133">Transmembrane helix</keyword>
<feature type="domain" description="SPX" evidence="9">
    <location>
        <begin position="14"/>
        <end position="430"/>
    </location>
</feature>
<reference evidence="10" key="1">
    <citation type="submission" date="2022-11" db="EMBL/GenBank/DDBJ databases">
        <authorList>
            <person name="Petersen C."/>
        </authorList>
    </citation>
    <scope>NUCLEOTIDE SEQUENCE</scope>
    <source>
        <strain evidence="10">IBT 29864</strain>
    </source>
</reference>
<name>A0A9W9VJ65_9EURO</name>
<feature type="compositionally biased region" description="Polar residues" evidence="6">
    <location>
        <begin position="955"/>
        <end position="966"/>
    </location>
</feature>
<dbReference type="PANTHER" id="PTHR10783">
    <property type="entry name" value="XENOTROPIC AND POLYTROPIC RETROVIRUS RECEPTOR 1-RELATED"/>
    <property type="match status" value="1"/>
</dbReference>
<evidence type="ECO:0000313" key="10">
    <source>
        <dbReference type="EMBL" id="KAJ5381370.1"/>
    </source>
</evidence>
<sequence length="1010" mass="116812">MTHPKETFQWLTIIQTHRELEKELVPEWRVMYLDYKTGKKKIKAITRALRTANRTPGLSARSQPVRYPSASSHISPYEFDQSDRNDPSNRPIQTTEQQPLQTPGSRFSGPVGSYGSIVASPRQYVESPDIRSLRLPDPAIDPNQDYVPASDNIGPRRPKNSSPAFTRRVASAPPESNLTKVPTSHNSSLHRETTPEDSEIPPEVSGTSPNALGVNRTPQFIRRVFSYADDPSPADSRREVEKRYSEFFVWLDDELKKIDDFYRRKEEDAKERYDILHHQLHVMSRNRQGEMMDAKQAAEGNGHDTPHRPKGLAVLNAAHLKETLKETLTGKNLRFGKNSESLAQLETPGIRPRDREFMFDRREHMHDEDSPTKDPGYRTAKHQLKVAMQEFYRGIDLLRGYANLNQTAFRKINKKFDKAVNAEKPLEYMTERVNKSYFVKSGETAKMMRKVEDWYGRYFEAGNTKIAATKLRSVTQKAGDYSPNTFRAGLFLMAGLLFSIQALVHAARHLLYGDLTLQVHTSYLLQVYGGYFLISFHVLLFCLACMIWTKSKVNYRFIFEYNTRHTLEWRQLLEVSSFFIFLLGLFMWLNFSWVNEMYIYWPVVLIGLSVIIVYLPAPVLYHQSRKWWVATNWRLWFSGLYKTVEFRDFFLGDMYCSHTYAMGNIELFFCLYITYWSDPVRCNSSHSRVMGVFTCLPSFWRALQCGRRYANDKKNKKLSFPQDAFPHLFNLAKYLCGIAYYMCLSMWRINRQTRFQAPFLTFALLNSLYTSIWDVVMDWSLGNPYAKRILLRDELGFRYAWVYYAAIVLDVVVRFNWIFYAIFSNDIQHSAFLSFFVALSEVFRRGVWSVFRVENEHCANVMKFHASREPKLPYKFDLTRRSREGSRADDVQLQEQHAQTPVVPVVDVEAGVGSPGLSSVRAHYPSGHPSGSLRRLSFRAGTAHTQDFERRQLPSYLSNATGTHGQSSEDEETDEEGDYTDTEGVATPLDEQDETHSPSGSARIRKEVES</sequence>
<feature type="region of interest" description="Disordered" evidence="6">
    <location>
        <begin position="947"/>
        <end position="1010"/>
    </location>
</feature>
<evidence type="ECO:0000256" key="1">
    <source>
        <dbReference type="ARBA" id="ARBA00004141"/>
    </source>
</evidence>
<protein>
    <recommendedName>
        <fullName evidence="12">SPX domain-containing protein</fullName>
    </recommendedName>
</protein>
<dbReference type="AlphaFoldDB" id="A0A9W9VJ65"/>
<dbReference type="PROSITE" id="PS51382">
    <property type="entry name" value="SPX"/>
    <property type="match status" value="1"/>
</dbReference>
<gene>
    <name evidence="10" type="ORF">N7496_003798</name>
</gene>
<dbReference type="GO" id="GO:0005794">
    <property type="term" value="C:Golgi apparatus"/>
    <property type="evidence" value="ECO:0007669"/>
    <property type="project" value="TreeGrafter"/>
</dbReference>
<evidence type="ECO:0000256" key="6">
    <source>
        <dbReference type="SAM" id="MobiDB-lite"/>
    </source>
</evidence>
<evidence type="ECO:0000259" key="8">
    <source>
        <dbReference type="PROSITE" id="PS51380"/>
    </source>
</evidence>
<dbReference type="GeneID" id="81435906"/>
<evidence type="ECO:0000256" key="7">
    <source>
        <dbReference type="SAM" id="Phobius"/>
    </source>
</evidence>
<dbReference type="EMBL" id="JAPZBS010000002">
    <property type="protein sequence ID" value="KAJ5381370.1"/>
    <property type="molecule type" value="Genomic_DNA"/>
</dbReference>
<proteinExistence type="inferred from homology"/>
<evidence type="ECO:0000256" key="5">
    <source>
        <dbReference type="ARBA" id="ARBA00023136"/>
    </source>
</evidence>
<accession>A0A9W9VJ65</accession>
<comment type="subcellular location">
    <subcellularLocation>
        <location evidence="1">Membrane</location>
        <topology evidence="1">Multi-pass membrane protein</topology>
    </subcellularLocation>
</comment>
<dbReference type="OrthoDB" id="9970435at2759"/>
<dbReference type="GO" id="GO:0000822">
    <property type="term" value="F:inositol hexakisphosphate binding"/>
    <property type="evidence" value="ECO:0007669"/>
    <property type="project" value="TreeGrafter"/>
</dbReference>
<feature type="compositionally biased region" description="Acidic residues" evidence="6">
    <location>
        <begin position="968"/>
        <end position="981"/>
    </location>
</feature>
<dbReference type="PANTHER" id="PTHR10783:SF103">
    <property type="entry name" value="SOLUTE CARRIER FAMILY 53 MEMBER 1"/>
    <property type="match status" value="1"/>
</dbReference>
<evidence type="ECO:0000313" key="11">
    <source>
        <dbReference type="Proteomes" id="UP001147782"/>
    </source>
</evidence>
<evidence type="ECO:0000256" key="3">
    <source>
        <dbReference type="ARBA" id="ARBA00022692"/>
    </source>
</evidence>
<evidence type="ECO:0000256" key="4">
    <source>
        <dbReference type="ARBA" id="ARBA00022989"/>
    </source>
</evidence>
<feature type="compositionally biased region" description="Polar residues" evidence="6">
    <location>
        <begin position="88"/>
        <end position="105"/>
    </location>
</feature>
<keyword evidence="3 7" id="KW-0812">Transmembrane</keyword>
<comment type="similarity">
    <text evidence="2">Belongs to the SYG1 (TC 2.A.94) family.</text>
</comment>
<feature type="transmembrane region" description="Helical" evidence="7">
    <location>
        <begin position="728"/>
        <end position="747"/>
    </location>
</feature>
<keyword evidence="11" id="KW-1185">Reference proteome</keyword>
<feature type="transmembrane region" description="Helical" evidence="7">
    <location>
        <begin position="597"/>
        <end position="617"/>
    </location>
</feature>
<organism evidence="10 11">
    <name type="scientific">Penicillium cataractarum</name>
    <dbReference type="NCBI Taxonomy" id="2100454"/>
    <lineage>
        <taxon>Eukaryota</taxon>
        <taxon>Fungi</taxon>
        <taxon>Dikarya</taxon>
        <taxon>Ascomycota</taxon>
        <taxon>Pezizomycotina</taxon>
        <taxon>Eurotiomycetes</taxon>
        <taxon>Eurotiomycetidae</taxon>
        <taxon>Eurotiales</taxon>
        <taxon>Aspergillaceae</taxon>
        <taxon>Penicillium</taxon>
    </lineage>
</organism>
<dbReference type="Pfam" id="PF03124">
    <property type="entry name" value="EXS"/>
    <property type="match status" value="1"/>
</dbReference>
<evidence type="ECO:0008006" key="12">
    <source>
        <dbReference type="Google" id="ProtNLM"/>
    </source>
</evidence>
<evidence type="ECO:0000259" key="9">
    <source>
        <dbReference type="PROSITE" id="PS51382"/>
    </source>
</evidence>
<comment type="caution">
    <text evidence="10">The sequence shown here is derived from an EMBL/GenBank/DDBJ whole genome shotgun (WGS) entry which is preliminary data.</text>
</comment>
<feature type="transmembrane region" description="Helical" evidence="7">
    <location>
        <begin position="759"/>
        <end position="781"/>
    </location>
</feature>
<dbReference type="RefSeq" id="XP_056558941.1">
    <property type="nucleotide sequence ID" value="XM_056696729.1"/>
</dbReference>
<keyword evidence="5 7" id="KW-0472">Membrane</keyword>
<feature type="compositionally biased region" description="Polar residues" evidence="6">
    <location>
        <begin position="174"/>
        <end position="187"/>
    </location>
</feature>
<dbReference type="InterPro" id="IPR004342">
    <property type="entry name" value="EXS_C"/>
</dbReference>
<feature type="transmembrane region" description="Helical" evidence="7">
    <location>
        <begin position="655"/>
        <end position="675"/>
    </location>
</feature>
<evidence type="ECO:0000256" key="2">
    <source>
        <dbReference type="ARBA" id="ARBA00009665"/>
    </source>
</evidence>
<dbReference type="Proteomes" id="UP001147782">
    <property type="component" value="Unassembled WGS sequence"/>
</dbReference>
<feature type="transmembrane region" description="Helical" evidence="7">
    <location>
        <begin position="527"/>
        <end position="548"/>
    </location>
</feature>
<dbReference type="PROSITE" id="PS51380">
    <property type="entry name" value="EXS"/>
    <property type="match status" value="1"/>
</dbReference>
<reference evidence="10" key="2">
    <citation type="journal article" date="2023" name="IMA Fungus">
        <title>Comparative genomic study of the Penicillium genus elucidates a diverse pangenome and 15 lateral gene transfer events.</title>
        <authorList>
            <person name="Petersen C."/>
            <person name="Sorensen T."/>
            <person name="Nielsen M.R."/>
            <person name="Sondergaard T.E."/>
            <person name="Sorensen J.L."/>
            <person name="Fitzpatrick D.A."/>
            <person name="Frisvad J.C."/>
            <person name="Nielsen K.L."/>
        </authorList>
    </citation>
    <scope>NUCLEOTIDE SEQUENCE</scope>
    <source>
        <strain evidence="10">IBT 29864</strain>
    </source>
</reference>
<dbReference type="InterPro" id="IPR004331">
    <property type="entry name" value="SPX_dom"/>
</dbReference>
<dbReference type="GO" id="GO:0005886">
    <property type="term" value="C:plasma membrane"/>
    <property type="evidence" value="ECO:0007669"/>
    <property type="project" value="TreeGrafter"/>
</dbReference>
<dbReference type="GO" id="GO:0006817">
    <property type="term" value="P:phosphate ion transport"/>
    <property type="evidence" value="ECO:0007669"/>
    <property type="project" value="TreeGrafter"/>
</dbReference>